<dbReference type="Pfam" id="PF20102">
    <property type="entry name" value="DUF6492"/>
    <property type="match status" value="1"/>
</dbReference>
<dbReference type="GeneID" id="17272691"/>
<dbReference type="InterPro" id="IPR045499">
    <property type="entry name" value="DUF6492"/>
</dbReference>
<evidence type="ECO:0000313" key="4">
    <source>
        <dbReference type="Proteomes" id="UP000013827"/>
    </source>
</evidence>
<organism evidence="3 4">
    <name type="scientific">Emiliania huxleyi (strain CCMP1516)</name>
    <dbReference type="NCBI Taxonomy" id="280463"/>
    <lineage>
        <taxon>Eukaryota</taxon>
        <taxon>Haptista</taxon>
        <taxon>Haptophyta</taxon>
        <taxon>Prymnesiophyceae</taxon>
        <taxon>Isochrysidales</taxon>
        <taxon>Noelaerhabdaceae</taxon>
        <taxon>Emiliania</taxon>
    </lineage>
</organism>
<evidence type="ECO:0000256" key="1">
    <source>
        <dbReference type="ARBA" id="ARBA00010271"/>
    </source>
</evidence>
<protein>
    <recommendedName>
        <fullName evidence="2">Exostosin GT47 domain-containing protein</fullName>
    </recommendedName>
</protein>
<evidence type="ECO:0000259" key="2">
    <source>
        <dbReference type="Pfam" id="PF03016"/>
    </source>
</evidence>
<accession>A0A0D3JUG0</accession>
<comment type="similarity">
    <text evidence="1">Belongs to the glycosyltransferase 47 family.</text>
</comment>
<sequence>MRSALWDPPLHAAGEAAGDAIIAGYTPEQAAAAGEAAGEAAQAALDDGLSPEAADAAGKAAGDPIIAGKSPEEAAAAGKASRQGGPKRPTFLYFRGSMASDRPGEENYGEGVRQKLEAALSSFQIPSHLRRARSLASAPGIDQEHIVFSSQAVTLPQYLDEMSRSDFCIVPLGSSSWTLRLYDAIFTGCVPVILSDHIALPFDERIDWSELAIKWRQADAERLPTFLLSLSSAQVAAKRKAILAARHNLAWCGTGGAFEQLVVALEERKRGLPRRSKEEALPTSPASFWIEQPGDVDARVRETEHCTPSASWAPRPGRAATNQRTHDVVTIIPRPTCVLRAALQSLETRLQPRKVHLILDSCDGVELALADFRVRCVELDAAVPIFPVEAMTVPPARRYWYRQQLAKLAMASHEEVSETFYMWDGDTIALLDVMPTQMPDGRFPLLWGAPMDSPAHFVQTTGGDYSLPPGYRESTQALIGVAPTPNVSYVTQWQIWHKPFVLEMLGEIEQRTPEGVRWPEAVLAAASDHMQQGFSEYTLYGTWLLARHPQQVQLVSSHDVSWLRDPPSGLLDKAGECCPSSESLCQAFVEVEQLCGPLNDVPEGATLQAITIEIPPSSSLAAQHIGDVAARALWEGISVAVSIVGAI</sequence>
<dbReference type="Pfam" id="PF03016">
    <property type="entry name" value="Exostosin_GT47"/>
    <property type="match status" value="1"/>
</dbReference>
<proteinExistence type="inferred from homology"/>
<keyword evidence="4" id="KW-1185">Reference proteome</keyword>
<dbReference type="Proteomes" id="UP000013827">
    <property type="component" value="Unassembled WGS sequence"/>
</dbReference>
<dbReference type="InterPro" id="IPR004263">
    <property type="entry name" value="Exostosin"/>
</dbReference>
<dbReference type="InterPro" id="IPR040911">
    <property type="entry name" value="Exostosin_GT47"/>
</dbReference>
<reference evidence="4" key="1">
    <citation type="journal article" date="2013" name="Nature">
        <title>Pan genome of the phytoplankton Emiliania underpins its global distribution.</title>
        <authorList>
            <person name="Read B.A."/>
            <person name="Kegel J."/>
            <person name="Klute M.J."/>
            <person name="Kuo A."/>
            <person name="Lefebvre S.C."/>
            <person name="Maumus F."/>
            <person name="Mayer C."/>
            <person name="Miller J."/>
            <person name="Monier A."/>
            <person name="Salamov A."/>
            <person name="Young J."/>
            <person name="Aguilar M."/>
            <person name="Claverie J.M."/>
            <person name="Frickenhaus S."/>
            <person name="Gonzalez K."/>
            <person name="Herman E.K."/>
            <person name="Lin Y.C."/>
            <person name="Napier J."/>
            <person name="Ogata H."/>
            <person name="Sarno A.F."/>
            <person name="Shmutz J."/>
            <person name="Schroeder D."/>
            <person name="de Vargas C."/>
            <person name="Verret F."/>
            <person name="von Dassow P."/>
            <person name="Valentin K."/>
            <person name="Van de Peer Y."/>
            <person name="Wheeler G."/>
            <person name="Dacks J.B."/>
            <person name="Delwiche C.F."/>
            <person name="Dyhrman S.T."/>
            <person name="Glockner G."/>
            <person name="John U."/>
            <person name="Richards T."/>
            <person name="Worden A.Z."/>
            <person name="Zhang X."/>
            <person name="Grigoriev I.V."/>
            <person name="Allen A.E."/>
            <person name="Bidle K."/>
            <person name="Borodovsky M."/>
            <person name="Bowler C."/>
            <person name="Brownlee C."/>
            <person name="Cock J.M."/>
            <person name="Elias M."/>
            <person name="Gladyshev V.N."/>
            <person name="Groth M."/>
            <person name="Guda C."/>
            <person name="Hadaegh A."/>
            <person name="Iglesias-Rodriguez M.D."/>
            <person name="Jenkins J."/>
            <person name="Jones B.M."/>
            <person name="Lawson T."/>
            <person name="Leese F."/>
            <person name="Lindquist E."/>
            <person name="Lobanov A."/>
            <person name="Lomsadze A."/>
            <person name="Malik S.B."/>
            <person name="Marsh M.E."/>
            <person name="Mackinder L."/>
            <person name="Mock T."/>
            <person name="Mueller-Roeber B."/>
            <person name="Pagarete A."/>
            <person name="Parker M."/>
            <person name="Probert I."/>
            <person name="Quesneville H."/>
            <person name="Raines C."/>
            <person name="Rensing S.A."/>
            <person name="Riano-Pachon D.M."/>
            <person name="Richier S."/>
            <person name="Rokitta S."/>
            <person name="Shiraiwa Y."/>
            <person name="Soanes D.M."/>
            <person name="van der Giezen M."/>
            <person name="Wahlund T.M."/>
            <person name="Williams B."/>
            <person name="Wilson W."/>
            <person name="Wolfe G."/>
            <person name="Wurch L.L."/>
        </authorList>
    </citation>
    <scope>NUCLEOTIDE SEQUENCE</scope>
</reference>
<name>A0A0D3JUG0_EMIH1</name>
<evidence type="ECO:0000313" key="3">
    <source>
        <dbReference type="EnsemblProtists" id="EOD27145"/>
    </source>
</evidence>
<dbReference type="GO" id="GO:0016757">
    <property type="term" value="F:glycosyltransferase activity"/>
    <property type="evidence" value="ECO:0007669"/>
    <property type="project" value="InterPro"/>
</dbReference>
<feature type="domain" description="Exostosin GT47" evidence="2">
    <location>
        <begin position="82"/>
        <end position="227"/>
    </location>
</feature>
<dbReference type="PaxDb" id="2903-EOD27145"/>
<dbReference type="PANTHER" id="PTHR11062:SF281">
    <property type="entry name" value="EXOSTOSIN-LIKE 2"/>
    <property type="match status" value="1"/>
</dbReference>
<dbReference type="eggNOG" id="KOG1021">
    <property type="taxonomic scope" value="Eukaryota"/>
</dbReference>
<dbReference type="HOGENOM" id="CLU_423614_0_0_1"/>
<dbReference type="STRING" id="2903.R1EKF6"/>
<reference evidence="3" key="2">
    <citation type="submission" date="2024-10" db="UniProtKB">
        <authorList>
            <consortium name="EnsemblProtists"/>
        </authorList>
    </citation>
    <scope>IDENTIFICATION</scope>
</reference>
<dbReference type="AlphaFoldDB" id="A0A0D3JUG0"/>
<dbReference type="RefSeq" id="XP_005779574.1">
    <property type="nucleotide sequence ID" value="XM_005779517.1"/>
</dbReference>
<dbReference type="EnsemblProtists" id="EOD27145">
    <property type="protein sequence ID" value="EOD27145"/>
    <property type="gene ID" value="EMIHUDRAFT_205092"/>
</dbReference>
<dbReference type="KEGG" id="ehx:EMIHUDRAFT_205092"/>
<dbReference type="PANTHER" id="PTHR11062">
    <property type="entry name" value="EXOSTOSIN HEPARAN SULFATE GLYCOSYLTRANSFERASE -RELATED"/>
    <property type="match status" value="1"/>
</dbReference>